<evidence type="ECO:0000259" key="1">
    <source>
        <dbReference type="Pfam" id="PF20720"/>
    </source>
</evidence>
<protein>
    <recommendedName>
        <fullName evidence="1">Novel STAND NTPase 3 domain-containing protein</fullName>
    </recommendedName>
</protein>
<keyword evidence="3" id="KW-1185">Reference proteome</keyword>
<dbReference type="Proteomes" id="UP001195483">
    <property type="component" value="Unassembled WGS sequence"/>
</dbReference>
<feature type="domain" description="Novel STAND NTPase 3" evidence="1">
    <location>
        <begin position="507"/>
        <end position="659"/>
    </location>
</feature>
<dbReference type="Pfam" id="PF20720">
    <property type="entry name" value="nSTAND3"/>
    <property type="match status" value="1"/>
</dbReference>
<comment type="caution">
    <text evidence="2">The sequence shown here is derived from an EMBL/GenBank/DDBJ whole genome shotgun (WGS) entry which is preliminary data.</text>
</comment>
<dbReference type="Pfam" id="PF15112">
    <property type="entry name" value="DUF4559"/>
    <property type="match status" value="1"/>
</dbReference>
<dbReference type="PANTHER" id="PTHR35083">
    <property type="entry name" value="RGD1565685 PROTEIN"/>
    <property type="match status" value="1"/>
</dbReference>
<dbReference type="EMBL" id="JAEAOA010000091">
    <property type="protein sequence ID" value="KAK3592318.1"/>
    <property type="molecule type" value="Genomic_DNA"/>
</dbReference>
<dbReference type="InterPro" id="IPR002110">
    <property type="entry name" value="Ankyrin_rpt"/>
</dbReference>
<dbReference type="CDD" id="cd01671">
    <property type="entry name" value="CARD"/>
    <property type="match status" value="1"/>
</dbReference>
<reference evidence="2" key="2">
    <citation type="journal article" date="2021" name="Genome Biol. Evol.">
        <title>Developing a high-quality reference genome for a parasitic bivalve with doubly uniparental inheritance (Bivalvia: Unionida).</title>
        <authorList>
            <person name="Smith C.H."/>
        </authorList>
    </citation>
    <scope>NUCLEOTIDE SEQUENCE</scope>
    <source>
        <strain evidence="2">CHS0354</strain>
        <tissue evidence="2">Mantle</tissue>
    </source>
</reference>
<dbReference type="SMART" id="SM00248">
    <property type="entry name" value="ANK"/>
    <property type="match status" value="11"/>
</dbReference>
<reference evidence="2" key="1">
    <citation type="journal article" date="2021" name="Genome Biol. Evol.">
        <title>A High-Quality Reference Genome for a Parasitic Bivalve with Doubly Uniparental Inheritance (Bivalvia: Unionida).</title>
        <authorList>
            <person name="Smith C.H."/>
        </authorList>
    </citation>
    <scope>NUCLEOTIDE SEQUENCE</scope>
    <source>
        <strain evidence="2">CHS0354</strain>
    </source>
</reference>
<dbReference type="PANTHER" id="PTHR35083:SF1">
    <property type="entry name" value="RGD1565685 PROTEIN"/>
    <property type="match status" value="1"/>
</dbReference>
<evidence type="ECO:0000313" key="2">
    <source>
        <dbReference type="EMBL" id="KAK3592318.1"/>
    </source>
</evidence>
<sequence>MAASAPTDEVKDIEHTNWLLVNLALYYMKSGVHTFIKREIDCLHQSLVQKIYGGQRVPLPRCTICHASRVKRDESGVWAFKKRCRSDCDAWLAELLVLHANPKSEEIYWHNSHVPSWPFLPWECAKVFMPRGQPPSNSGPAECDTQALLALLVNCRHFHTKISPQGLDLAKTICIIRYKVMHDGEMKVSDADKTSYIQQIIQLLEDPVSLVSLEDCKAAVGNIHKIQIDSMNAFLNVDIEIKALSAVVKDLSLELGMQEKRALDNVDALKVEYKQLRELVTKRSLDAWTKEVNEQKDVKSMMNATDSEVEQQEKKHQDMIASIASHEERLGMNVDSVQDLGTDLPESEIDKPIERGNNKNKKRKIAGKELSGIGTPGKLHRNVLNQCLPTLMNDLDFKPVCMYIQQKGLIDDVTMRDIQEERVTSDKTMRLLQRIQQGSWDIYEKFKECLVQAKQEDLKEILEKVEADFAIDEGKETHTKRRPESYVLTQLKSQTEDKLDTLGKLEFIHTTCTEKAKKLLEDKQSIVIKGNPGEGKTTMALHLIDNENYRNRRAVLYCPRHWEAVDTDWVDIVMLEDVFGQFDLDPSRLQEWMVYLPTIQEHVDAGKLQVIITSRNDILSKAYSKLASLKLFSDDLSLTLSSEALTNSEKMNILNRELRRRERKMKENDKEKCINNFSGLIGFPQCCSLFAVDNYLYDRGPDFFSSPKKFFVKNITELEPTRFLPLAFLFCNGKICEEYLSPDTMPETSKHLFMELSFRLSIGMADITLLRDAYYRFLDLYVVKWMSYDISLGRVVEKLCIQFTHATVCEAVGQVLGDRCLEMVVKYGDSEYLYQRTYTAVTKDSTSENVFLLVFVYGLLAERMVSDVVEKGLAGSVVKHSALKQGLFLKTLNGELHKSNQIMKFFTANPYPHHKGDPIMKSFMAISYSQSTKFDSNLSEGKCFTFLQCVLQNDGDVVKLVYNEFLELLECEHNGNYPSCWQCEEKQMLLELALYYHHFQIADRLITMNACYTHVSLCNTARHGDLNRVQTILETLKTSQDFNPECYEAKEALHRAYISGNQNLIDVLLKEEITLDSKHVVDVVRHGDMNTLKKVVEHLRYHDNWNTRLEPCRIYQNYFDSTYSGTQRLQLERHTELLHQIRFLHKYSKECVFAFTSKEDEAPISEALCLAYCNEKFDMADYLLENDVKVSEKMLASVSKSGSQQAVDRVIQNLTTAGIWDPHCQDASKALENAYCAQKFDVCNLLTRARVSLKMMNFADAIAGFQVSFESTKKIIQHLKDTNSWDPKCDHASLALANAYRQKKYDICDLLVKEGVSLTMVHIPHVLRRSMDCVKMAVKQLKETDSWDPKSDCASKALAYAYCAKKYDVCDLLIKEGVLLTMKHLHQITFMGSLESVSRTIKQLKDINNWDPKCVEVSKALRFAYRVHKYDVCDLLYKEGVLPTMEDICRVIVRSLDDVKKTMKKLKDAKLWDSKCDEASKALVDAYCAEKHDVCDLLIQEGVSLTMKGLCKVILKGSLESTKKAIQHLKDTGPWDPKCDAALEALQSAYVQQKYDVCELLVQEGFSLTMKNFLGVVQDFMESVESVMKVIQQLKSTNNWNPKCDEASEALANAYSQENYDVCDLLVQERVSLTMKSFPSVFGNLMVSWKTVKKAIEQLKGTESWDPMCDDASKALENAYEQQMYVVCDLLNQEGVSLTMKNLPDVILRSTDHVKKALKQLKDTNIWDPKCDDASNALARAYSAKKYNICNLLIQHGVSLTMKSLLIVICWGSLESARRSIQQLKETGFWDPKCDDASEALKEAYMNCKDVYDLLIKEGVIFTMRHFSAVIFRSLDDVKTVVKQLKDAERWDPKCDDANKALKKAYKYNKDDVCDLLVKEGVIFTMRHFPAVIFRTLDDVKTVVKQLKDAERWDPKCDDANKALKKAYKYNKDDVCDLLVKEGVIFTMRHFPAVIFRSLDDVKTVVKQLKDTQRWDSKCDDASEALAKAYSHSSHDVCEFLLQEGVKLTMKNLSQVLNVFFVSLETVKKAVQHLKDEKQWISSSDYAEKVLAKTKSQGRKDICNFLISEGVSYPKLDK</sequence>
<gene>
    <name evidence="2" type="ORF">CHS0354_000874</name>
</gene>
<dbReference type="SUPFAM" id="SSF47986">
    <property type="entry name" value="DEATH domain"/>
    <property type="match status" value="1"/>
</dbReference>
<name>A0AAE0VVL9_9BIVA</name>
<reference evidence="2" key="3">
    <citation type="submission" date="2023-05" db="EMBL/GenBank/DDBJ databases">
        <authorList>
            <person name="Smith C.H."/>
        </authorList>
    </citation>
    <scope>NUCLEOTIDE SEQUENCE</scope>
    <source>
        <strain evidence="2">CHS0354</strain>
        <tissue evidence="2">Mantle</tissue>
    </source>
</reference>
<dbReference type="Gene3D" id="1.25.40.20">
    <property type="entry name" value="Ankyrin repeat-containing domain"/>
    <property type="match status" value="3"/>
</dbReference>
<dbReference type="SUPFAM" id="SSF48403">
    <property type="entry name" value="Ankyrin repeat"/>
    <property type="match status" value="4"/>
</dbReference>
<dbReference type="InterPro" id="IPR049050">
    <property type="entry name" value="nSTAND3"/>
</dbReference>
<dbReference type="Gene3D" id="1.10.533.10">
    <property type="entry name" value="Death Domain, Fas"/>
    <property type="match status" value="1"/>
</dbReference>
<dbReference type="InterPro" id="IPR036770">
    <property type="entry name" value="Ankyrin_rpt-contain_sf"/>
</dbReference>
<dbReference type="InterPro" id="IPR011029">
    <property type="entry name" value="DEATH-like_dom_sf"/>
</dbReference>
<accession>A0AAE0VVL9</accession>
<dbReference type="InterPro" id="IPR027897">
    <property type="entry name" value="DUF4559"/>
</dbReference>
<evidence type="ECO:0000313" key="3">
    <source>
        <dbReference type="Proteomes" id="UP001195483"/>
    </source>
</evidence>
<organism evidence="2 3">
    <name type="scientific">Potamilus streckersoni</name>
    <dbReference type="NCBI Taxonomy" id="2493646"/>
    <lineage>
        <taxon>Eukaryota</taxon>
        <taxon>Metazoa</taxon>
        <taxon>Spiralia</taxon>
        <taxon>Lophotrochozoa</taxon>
        <taxon>Mollusca</taxon>
        <taxon>Bivalvia</taxon>
        <taxon>Autobranchia</taxon>
        <taxon>Heteroconchia</taxon>
        <taxon>Palaeoheterodonta</taxon>
        <taxon>Unionida</taxon>
        <taxon>Unionoidea</taxon>
        <taxon>Unionidae</taxon>
        <taxon>Ambleminae</taxon>
        <taxon>Lampsilini</taxon>
        <taxon>Potamilus</taxon>
    </lineage>
</organism>
<proteinExistence type="predicted"/>